<evidence type="ECO:0000313" key="1">
    <source>
        <dbReference type="EMBL" id="MXQ07889.1"/>
    </source>
</evidence>
<gene>
    <name evidence="1" type="ORF">GQ651_08525</name>
</gene>
<reference evidence="1 2" key="1">
    <citation type="submission" date="2019-12" db="EMBL/GenBank/DDBJ databases">
        <authorList>
            <person name="Lee S.D."/>
        </authorList>
    </citation>
    <scope>NUCLEOTIDE SEQUENCE [LARGE SCALE GENOMIC DNA]</scope>
    <source>
        <strain evidence="1 2">GH1-50</strain>
    </source>
</reference>
<reference evidence="1 2" key="2">
    <citation type="submission" date="2020-03" db="EMBL/GenBank/DDBJ databases">
        <title>Kangsaoukella pontilimi gen. nov., sp. nov., a new member of the family Rhodobacteraceae isolated from a tidal mudflat.</title>
        <authorList>
            <person name="Kim I.S."/>
        </authorList>
    </citation>
    <scope>NUCLEOTIDE SEQUENCE [LARGE SCALE GENOMIC DNA]</scope>
    <source>
        <strain evidence="1 2">GH1-50</strain>
    </source>
</reference>
<evidence type="ECO:0000313" key="2">
    <source>
        <dbReference type="Proteomes" id="UP000480350"/>
    </source>
</evidence>
<name>A0A7C9IG71_9RHOB</name>
<dbReference type="Proteomes" id="UP000480350">
    <property type="component" value="Unassembled WGS sequence"/>
</dbReference>
<keyword evidence="2" id="KW-1185">Reference proteome</keyword>
<dbReference type="EMBL" id="WUPT01000001">
    <property type="protein sequence ID" value="MXQ07889.1"/>
    <property type="molecule type" value="Genomic_DNA"/>
</dbReference>
<sequence>MPKSEMQRIADGRPPTGAFSISFVNPSGVLALPTAEGAYTVRTFIEGCVLHVDAPDDGLIAEMQSGREPIPWKNAEQREAALRQIREERPDLPDDIRSRLADWIKTSGWYES</sequence>
<dbReference type="RefSeq" id="WP_160763737.1">
    <property type="nucleotide sequence ID" value="NZ_WUPT01000001.1"/>
</dbReference>
<proteinExistence type="predicted"/>
<accession>A0A7C9IG71</accession>
<protein>
    <submittedName>
        <fullName evidence="1">Uncharacterized protein</fullName>
    </submittedName>
</protein>
<comment type="caution">
    <text evidence="1">The sequence shown here is derived from an EMBL/GenBank/DDBJ whole genome shotgun (WGS) entry which is preliminary data.</text>
</comment>
<organism evidence="1 2">
    <name type="scientific">Kangsaoukella pontilimi</name>
    <dbReference type="NCBI Taxonomy" id="2691042"/>
    <lineage>
        <taxon>Bacteria</taxon>
        <taxon>Pseudomonadati</taxon>
        <taxon>Pseudomonadota</taxon>
        <taxon>Alphaproteobacteria</taxon>
        <taxon>Rhodobacterales</taxon>
        <taxon>Paracoccaceae</taxon>
        <taxon>Kangsaoukella</taxon>
    </lineage>
</organism>
<dbReference type="AlphaFoldDB" id="A0A7C9IG71"/>